<dbReference type="Proteomes" id="UP000050761">
    <property type="component" value="Unassembled WGS sequence"/>
</dbReference>
<reference evidence="3" key="2">
    <citation type="submission" date="2019-09" db="UniProtKB">
        <authorList>
            <consortium name="WormBaseParasite"/>
        </authorList>
    </citation>
    <scope>IDENTIFICATION</scope>
</reference>
<dbReference type="AlphaFoldDB" id="A0A183G8R7"/>
<accession>A0A3P8BXR0</accession>
<evidence type="ECO:0000313" key="2">
    <source>
        <dbReference type="Proteomes" id="UP000050761"/>
    </source>
</evidence>
<evidence type="ECO:0000313" key="3">
    <source>
        <dbReference type="WBParaSite" id="HPBE_0001829001-mRNA-1"/>
    </source>
</evidence>
<gene>
    <name evidence="1" type="ORF">HPBE_LOCUS18289</name>
</gene>
<sequence length="111" mass="12357">MAEVAKYMRCSSPNREGSEAVAQAATEAVMGMLQKLRVHCKYGAVLEKWTQAVFDSLECESRAEFVEKLTQLIQIGECVRVMVDDKELSLGEMPELLKKNLCDGRFVAGDP</sequence>
<reference evidence="1 2" key="1">
    <citation type="submission" date="2018-11" db="EMBL/GenBank/DDBJ databases">
        <authorList>
            <consortium name="Pathogen Informatics"/>
        </authorList>
    </citation>
    <scope>NUCLEOTIDE SEQUENCE [LARGE SCALE GENOMIC DNA]</scope>
</reference>
<protein>
    <submittedName>
        <fullName evidence="3">Resolvase/invertase-type recombinase catalytic domain-containing protein</fullName>
    </submittedName>
</protein>
<proteinExistence type="predicted"/>
<keyword evidence="2" id="KW-1185">Reference proteome</keyword>
<evidence type="ECO:0000313" key="1">
    <source>
        <dbReference type="EMBL" id="VDP11055.1"/>
    </source>
</evidence>
<name>A0A183G8R7_HELPZ</name>
<dbReference type="WBParaSite" id="HPBE_0001829001-mRNA-1">
    <property type="protein sequence ID" value="HPBE_0001829001-mRNA-1"/>
    <property type="gene ID" value="HPBE_0001829001"/>
</dbReference>
<accession>A0A183G8R7</accession>
<dbReference type="EMBL" id="UZAH01030585">
    <property type="protein sequence ID" value="VDP11055.1"/>
    <property type="molecule type" value="Genomic_DNA"/>
</dbReference>
<organism evidence="2 3">
    <name type="scientific">Heligmosomoides polygyrus</name>
    <name type="common">Parasitic roundworm</name>
    <dbReference type="NCBI Taxonomy" id="6339"/>
    <lineage>
        <taxon>Eukaryota</taxon>
        <taxon>Metazoa</taxon>
        <taxon>Ecdysozoa</taxon>
        <taxon>Nematoda</taxon>
        <taxon>Chromadorea</taxon>
        <taxon>Rhabditida</taxon>
        <taxon>Rhabditina</taxon>
        <taxon>Rhabditomorpha</taxon>
        <taxon>Strongyloidea</taxon>
        <taxon>Heligmosomidae</taxon>
        <taxon>Heligmosomoides</taxon>
    </lineage>
</organism>